<feature type="compositionally biased region" description="Basic and acidic residues" evidence="1">
    <location>
        <begin position="123"/>
        <end position="138"/>
    </location>
</feature>
<reference evidence="3" key="1">
    <citation type="submission" date="2022-12" db="EMBL/GenBank/DDBJ databases">
        <title>Draft genome assemblies for two species of Escallonia (Escalloniales).</title>
        <authorList>
            <person name="Chanderbali A."/>
            <person name="Dervinis C."/>
            <person name="Anghel I."/>
            <person name="Soltis D."/>
            <person name="Soltis P."/>
            <person name="Zapata F."/>
        </authorList>
    </citation>
    <scope>NUCLEOTIDE SEQUENCE</scope>
    <source>
        <strain evidence="3">UCBG92.1500</strain>
        <tissue evidence="3">Leaf</tissue>
    </source>
</reference>
<organism evidence="3 4">
    <name type="scientific">Escallonia rubra</name>
    <dbReference type="NCBI Taxonomy" id="112253"/>
    <lineage>
        <taxon>Eukaryota</taxon>
        <taxon>Viridiplantae</taxon>
        <taxon>Streptophyta</taxon>
        <taxon>Embryophyta</taxon>
        <taxon>Tracheophyta</taxon>
        <taxon>Spermatophyta</taxon>
        <taxon>Magnoliopsida</taxon>
        <taxon>eudicotyledons</taxon>
        <taxon>Gunneridae</taxon>
        <taxon>Pentapetalae</taxon>
        <taxon>asterids</taxon>
        <taxon>campanulids</taxon>
        <taxon>Escalloniales</taxon>
        <taxon>Escalloniaceae</taxon>
        <taxon>Escallonia</taxon>
    </lineage>
</organism>
<protein>
    <recommendedName>
        <fullName evidence="2">Retrotransposon gag domain-containing protein</fullName>
    </recommendedName>
</protein>
<feature type="compositionally biased region" description="Polar residues" evidence="1">
    <location>
        <begin position="489"/>
        <end position="498"/>
    </location>
</feature>
<name>A0AA88QZR2_9ASTE</name>
<proteinExistence type="predicted"/>
<dbReference type="InterPro" id="IPR005162">
    <property type="entry name" value="Retrotrans_gag_dom"/>
</dbReference>
<accession>A0AA88QZR2</accession>
<dbReference type="AlphaFoldDB" id="A0AA88QZR2"/>
<evidence type="ECO:0000256" key="1">
    <source>
        <dbReference type="SAM" id="MobiDB-lite"/>
    </source>
</evidence>
<sequence length="698" mass="78977">MSLLLAAKTRGTLPITYTSIVLPISFASFDMLLGDVKDQAEDKANPKPWYTADEKSGKMSTKDLQVLIREYPLPKGWYACLPGLQEPANYGTKFETGIYEEQVKSGLTTERERGARNQGNNREMADEGTQRKNNHEFNAEGQDGHNPQVNVEEHSTGNNNHVTNSGLLEACQILQQVVDEMRQMGGNPLVDTNVQEVVNEGNVRGAQQVEQPQEMLNTAKMLGDGGLTLDRFVKLIKNPFFGKPDPTLAEEWLARAEKILDTARIPNSQRLVYTSFMLEASAERWWKLLSMKWEREGVPSTWENFKREFTNKYVPAVTQERREVNFIKFEQRNMSVSVYESQFTDLARFCPHLVDTEERKVRKFVKGLNKDLWDKLIPLQLQTYMAVVDRALAIENDLEEQKNVDTEPFRAPSYGGQGNRNSGNVNPGGRGRGNTWQGNFQRALQGRNHNFYGNGQGRGRGNQMSGYTGSQASFAASSPGDNHKRRNQTEISSTQPSKQARIGERCPKSNKGWHSRYFFVVRLDKGELPFDRDWNPFCKDFENPGKPTPNNLTKHILCHIKLRGGLSIDEPLSEEQLEWVKIIPPKPITAGLSIPPPPPAIHSVSSTETVPLVSIEDDPIFRPRWTLRRDDLGMPDSQVSEQHLLHGILPRDKEVFQTQTHETFACSFAQAMYTMYASGSEMLSHFEMARQVAADEAQ</sequence>
<dbReference type="EMBL" id="JAVXUO010002732">
    <property type="protein sequence ID" value="KAK2970316.1"/>
    <property type="molecule type" value="Genomic_DNA"/>
</dbReference>
<gene>
    <name evidence="3" type="ORF">RJ640_026756</name>
</gene>
<evidence type="ECO:0000259" key="2">
    <source>
        <dbReference type="Pfam" id="PF03732"/>
    </source>
</evidence>
<dbReference type="PANTHER" id="PTHR33223">
    <property type="entry name" value="CCHC-TYPE DOMAIN-CONTAINING PROTEIN"/>
    <property type="match status" value="1"/>
</dbReference>
<evidence type="ECO:0000313" key="4">
    <source>
        <dbReference type="Proteomes" id="UP001187471"/>
    </source>
</evidence>
<feature type="region of interest" description="Disordered" evidence="1">
    <location>
        <begin position="402"/>
        <end position="507"/>
    </location>
</feature>
<dbReference type="PANTHER" id="PTHR33223:SF11">
    <property type="entry name" value="ELEMENT PROTEIN, PUTATIVE-RELATED"/>
    <property type="match status" value="1"/>
</dbReference>
<feature type="compositionally biased region" description="Polar residues" evidence="1">
    <location>
        <begin position="464"/>
        <end position="480"/>
    </location>
</feature>
<comment type="caution">
    <text evidence="3">The sequence shown here is derived from an EMBL/GenBank/DDBJ whole genome shotgun (WGS) entry which is preliminary data.</text>
</comment>
<dbReference type="Pfam" id="PF03732">
    <property type="entry name" value="Retrotrans_gag"/>
    <property type="match status" value="1"/>
</dbReference>
<feature type="region of interest" description="Disordered" evidence="1">
    <location>
        <begin position="105"/>
        <end position="144"/>
    </location>
</feature>
<evidence type="ECO:0000313" key="3">
    <source>
        <dbReference type="EMBL" id="KAK2970316.1"/>
    </source>
</evidence>
<feature type="domain" description="Retrotransposon gag" evidence="2">
    <location>
        <begin position="274"/>
        <end position="369"/>
    </location>
</feature>
<keyword evidence="4" id="KW-1185">Reference proteome</keyword>
<dbReference type="Proteomes" id="UP001187471">
    <property type="component" value="Unassembled WGS sequence"/>
</dbReference>